<gene>
    <name evidence="11" type="ORF">GGR34_001295</name>
</gene>
<reference evidence="11 12" key="1">
    <citation type="submission" date="2020-08" db="EMBL/GenBank/DDBJ databases">
        <title>Genomic Encyclopedia of Type Strains, Phase IV (KMG-IV): sequencing the most valuable type-strain genomes for metagenomic binning, comparative biology and taxonomic classification.</title>
        <authorList>
            <person name="Goeker M."/>
        </authorList>
    </citation>
    <scope>NUCLEOTIDE SEQUENCE [LARGE SCALE GENOMIC DNA]</scope>
    <source>
        <strain evidence="11 12">DSM 15743</strain>
    </source>
</reference>
<evidence type="ECO:0000256" key="2">
    <source>
        <dbReference type="ARBA" id="ARBA00022448"/>
    </source>
</evidence>
<keyword evidence="5 10" id="KW-0732">Signal</keyword>
<sequence>MAAKLAAVMKRSVFALIVSGLGLAGPAQAASPCPPGFAVLQASDTCVRVSGTVRADSLVTSSRMRAADNFSTHAGGRVQLDVRKQTEYGPLRAVIAVGNLRR</sequence>
<feature type="signal peptide" evidence="10">
    <location>
        <begin position="1"/>
        <end position="29"/>
    </location>
</feature>
<comment type="function">
    <text evidence="10">Forms passive diffusion pores that allow small molecular weight hydrophilic materials across the outer membrane.</text>
</comment>
<keyword evidence="4 10" id="KW-0812">Transmembrane</keyword>
<dbReference type="GO" id="GO:0009279">
    <property type="term" value="C:cell outer membrane"/>
    <property type="evidence" value="ECO:0007669"/>
    <property type="project" value="UniProtKB-SubCell"/>
</dbReference>
<evidence type="ECO:0000256" key="7">
    <source>
        <dbReference type="ARBA" id="ARBA00023114"/>
    </source>
</evidence>
<name>A0A7W6IDU5_9HYPH</name>
<evidence type="ECO:0000256" key="3">
    <source>
        <dbReference type="ARBA" id="ARBA00022452"/>
    </source>
</evidence>
<feature type="chain" id="PRO_5031594674" description="Porin" evidence="10">
    <location>
        <begin position="30"/>
        <end position="102"/>
    </location>
</feature>
<evidence type="ECO:0000256" key="4">
    <source>
        <dbReference type="ARBA" id="ARBA00022692"/>
    </source>
</evidence>
<keyword evidence="6 10" id="KW-0406">Ion transport</keyword>
<evidence type="ECO:0000313" key="11">
    <source>
        <dbReference type="EMBL" id="MBB4039653.1"/>
    </source>
</evidence>
<keyword evidence="12" id="KW-1185">Reference proteome</keyword>
<keyword evidence="3 10" id="KW-1134">Transmembrane beta strand</keyword>
<evidence type="ECO:0000256" key="1">
    <source>
        <dbReference type="ARBA" id="ARBA00009521"/>
    </source>
</evidence>
<dbReference type="AlphaFoldDB" id="A0A7W6IDU5"/>
<keyword evidence="2 10" id="KW-0813">Transport</keyword>
<evidence type="ECO:0000256" key="9">
    <source>
        <dbReference type="ARBA" id="ARBA00023237"/>
    </source>
</evidence>
<dbReference type="GO" id="GO:0006811">
    <property type="term" value="P:monoatomic ion transport"/>
    <property type="evidence" value="ECO:0007669"/>
    <property type="project" value="UniProtKB-KW"/>
</dbReference>
<keyword evidence="8 10" id="KW-0472">Membrane</keyword>
<proteinExistence type="inferred from homology"/>
<evidence type="ECO:0000256" key="5">
    <source>
        <dbReference type="ARBA" id="ARBA00022729"/>
    </source>
</evidence>
<evidence type="ECO:0000256" key="8">
    <source>
        <dbReference type="ARBA" id="ARBA00023136"/>
    </source>
</evidence>
<evidence type="ECO:0000256" key="10">
    <source>
        <dbReference type="RuleBase" id="RU364005"/>
    </source>
</evidence>
<dbReference type="RefSeq" id="WP_154664274.1">
    <property type="nucleotide sequence ID" value="NZ_JACIDC010000003.1"/>
</dbReference>
<comment type="caution">
    <text evidence="11">The sequence shown here is derived from an EMBL/GenBank/DDBJ whole genome shotgun (WGS) entry which is preliminary data.</text>
</comment>
<comment type="subcellular location">
    <subcellularLocation>
        <location evidence="10">Cell outer membrane</location>
        <topology evidence="10">Multi-pass membrane protein</topology>
    </subcellularLocation>
</comment>
<dbReference type="InterPro" id="IPR003684">
    <property type="entry name" value="Porin_alphabac"/>
</dbReference>
<dbReference type="EMBL" id="JACIDC010000003">
    <property type="protein sequence ID" value="MBB4039653.1"/>
    <property type="molecule type" value="Genomic_DNA"/>
</dbReference>
<dbReference type="GO" id="GO:0015288">
    <property type="term" value="F:porin activity"/>
    <property type="evidence" value="ECO:0007669"/>
    <property type="project" value="UniProtKB-KW"/>
</dbReference>
<comment type="similarity">
    <text evidence="1 10">Belongs to the alphaproteobacteria porin family.</text>
</comment>
<evidence type="ECO:0000313" key="12">
    <source>
        <dbReference type="Proteomes" id="UP000519439"/>
    </source>
</evidence>
<comment type="domain">
    <text evidence="10">Consists of 16-stranded beta-barrel sheets, with large surface-exposed loops, that form a transmembrane pore at the center of each barrel. The pore is partially ocluded by a peptide loop that folds into the pore lumen.</text>
</comment>
<evidence type="ECO:0000256" key="6">
    <source>
        <dbReference type="ARBA" id="ARBA00023065"/>
    </source>
</evidence>
<dbReference type="GO" id="GO:0046930">
    <property type="term" value="C:pore complex"/>
    <property type="evidence" value="ECO:0007669"/>
    <property type="project" value="UniProtKB-KW"/>
</dbReference>
<dbReference type="Proteomes" id="UP000519439">
    <property type="component" value="Unassembled WGS sequence"/>
</dbReference>
<accession>A0A7W6IDU5</accession>
<organism evidence="11 12">
    <name type="scientific">Microvirga flocculans</name>
    <dbReference type="NCBI Taxonomy" id="217168"/>
    <lineage>
        <taxon>Bacteria</taxon>
        <taxon>Pseudomonadati</taxon>
        <taxon>Pseudomonadota</taxon>
        <taxon>Alphaproteobacteria</taxon>
        <taxon>Hyphomicrobiales</taxon>
        <taxon>Methylobacteriaceae</taxon>
        <taxon>Microvirga</taxon>
    </lineage>
</organism>
<protein>
    <recommendedName>
        <fullName evidence="10">Porin</fullName>
    </recommendedName>
</protein>
<dbReference type="Pfam" id="PF02530">
    <property type="entry name" value="Porin_2"/>
    <property type="match status" value="1"/>
</dbReference>
<keyword evidence="7 10" id="KW-0626">Porin</keyword>
<keyword evidence="9 10" id="KW-0998">Cell outer membrane</keyword>